<dbReference type="EMBL" id="JAVDXT010000001">
    <property type="protein sequence ID" value="MDR7375452.1"/>
    <property type="molecule type" value="Genomic_DNA"/>
</dbReference>
<gene>
    <name evidence="1" type="ORF">J2X19_000110</name>
</gene>
<dbReference type="InterPro" id="IPR036663">
    <property type="entry name" value="Fumarylacetoacetase_C_sf"/>
</dbReference>
<dbReference type="PANTHER" id="PTHR30143:SF0">
    <property type="entry name" value="2-KETO-4-PENTENOATE HYDRATASE"/>
    <property type="match status" value="1"/>
</dbReference>
<comment type="caution">
    <text evidence="1">The sequence shown here is derived from an EMBL/GenBank/DDBJ whole genome shotgun (WGS) entry which is preliminary data.</text>
</comment>
<reference evidence="1 2" key="1">
    <citation type="submission" date="2023-07" db="EMBL/GenBank/DDBJ databases">
        <title>Sorghum-associated microbial communities from plants grown in Nebraska, USA.</title>
        <authorList>
            <person name="Schachtman D."/>
        </authorList>
    </citation>
    <scope>NUCLEOTIDE SEQUENCE [LARGE SCALE GENOMIC DNA]</scope>
    <source>
        <strain evidence="1 2">BE313</strain>
    </source>
</reference>
<sequence>MNEPIMNTLASELANARRTRGVVATDALRQLDSFIDAYGIQERVCANLGARVAGWKLAAPLSASVISAPLFDIDCMASDTVLADAALLRDGVECELAFRIDRPLPVGNCTRDDVLAAVGAVMPAFELLCSRLPAKFASPREHIVADGMGNGAVVLGDACIDWRALALDKLQVTLWIDDVPVVDKQGGSPFGDPLHAVTLLANHLAQRGQAIAVGTFVLAGSHTGVHRAQPGERLRCVFEGIGQVALKLHATESTTSKENSYASR</sequence>
<proteinExistence type="predicted"/>
<keyword evidence="2" id="KW-1185">Reference proteome</keyword>
<dbReference type="InterPro" id="IPR050772">
    <property type="entry name" value="Hydratase-Decarb/MhpD_sf"/>
</dbReference>
<dbReference type="Proteomes" id="UP001180487">
    <property type="component" value="Unassembled WGS sequence"/>
</dbReference>
<evidence type="ECO:0000313" key="2">
    <source>
        <dbReference type="Proteomes" id="UP001180487"/>
    </source>
</evidence>
<dbReference type="PANTHER" id="PTHR30143">
    <property type="entry name" value="ACID HYDRATASE"/>
    <property type="match status" value="1"/>
</dbReference>
<dbReference type="Gene3D" id="3.90.850.10">
    <property type="entry name" value="Fumarylacetoacetase-like, C-terminal domain"/>
    <property type="match status" value="1"/>
</dbReference>
<dbReference type="SUPFAM" id="SSF56529">
    <property type="entry name" value="FAH"/>
    <property type="match status" value="1"/>
</dbReference>
<organism evidence="1 2">
    <name type="scientific">Rhodoferax ferrireducens</name>
    <dbReference type="NCBI Taxonomy" id="192843"/>
    <lineage>
        <taxon>Bacteria</taxon>
        <taxon>Pseudomonadati</taxon>
        <taxon>Pseudomonadota</taxon>
        <taxon>Betaproteobacteria</taxon>
        <taxon>Burkholderiales</taxon>
        <taxon>Comamonadaceae</taxon>
        <taxon>Rhodoferax</taxon>
    </lineage>
</organism>
<evidence type="ECO:0000313" key="1">
    <source>
        <dbReference type="EMBL" id="MDR7375452.1"/>
    </source>
</evidence>
<dbReference type="RefSeq" id="WP_310369690.1">
    <property type="nucleotide sequence ID" value="NZ_JAVDXT010000001.1"/>
</dbReference>
<protein>
    <submittedName>
        <fullName evidence="1">2-keto-4-pentenoate hydratase</fullName>
    </submittedName>
</protein>
<accession>A0ABU2C2J1</accession>
<name>A0ABU2C2J1_9BURK</name>